<proteinExistence type="predicted"/>
<feature type="domain" description="N-acetyltransferase" evidence="1">
    <location>
        <begin position="10"/>
        <end position="159"/>
    </location>
</feature>
<dbReference type="RefSeq" id="WP_067204422.1">
    <property type="nucleotide sequence ID" value="NZ_FLOC01000001.1"/>
</dbReference>
<dbReference type="EMBL" id="FLOC01000001">
    <property type="protein sequence ID" value="SBS25486.1"/>
    <property type="molecule type" value="Genomic_DNA"/>
</dbReference>
<dbReference type="GO" id="GO:0016747">
    <property type="term" value="F:acyltransferase activity, transferring groups other than amino-acyl groups"/>
    <property type="evidence" value="ECO:0007669"/>
    <property type="project" value="InterPro"/>
</dbReference>
<dbReference type="Proteomes" id="UP000092627">
    <property type="component" value="Unassembled WGS sequence"/>
</dbReference>
<name>A0A1A8T0S2_9GAMM</name>
<dbReference type="OrthoDB" id="5358891at2"/>
<reference evidence="2 3" key="1">
    <citation type="submission" date="2016-06" db="EMBL/GenBank/DDBJ databases">
        <authorList>
            <person name="Kjaerup R.B."/>
            <person name="Dalgaard T.S."/>
            <person name="Juul-Madsen H.R."/>
        </authorList>
    </citation>
    <scope>NUCLEOTIDE SEQUENCE [LARGE SCALE GENOMIC DNA]</scope>
    <source>
        <strain evidence="2 3">CECT 5080</strain>
    </source>
</reference>
<dbReference type="Gene3D" id="3.40.630.30">
    <property type="match status" value="1"/>
</dbReference>
<dbReference type="PROSITE" id="PS51186">
    <property type="entry name" value="GNAT"/>
    <property type="match status" value="1"/>
</dbReference>
<dbReference type="STRING" id="295068.MAQ5080_00276"/>
<keyword evidence="3" id="KW-1185">Reference proteome</keyword>
<protein>
    <recommendedName>
        <fullName evidence="1">N-acetyltransferase domain-containing protein</fullName>
    </recommendedName>
</protein>
<accession>A0A1A8T0S2</accession>
<gene>
    <name evidence="2" type="ORF">MAQ5080_00276</name>
</gene>
<dbReference type="Pfam" id="PF13302">
    <property type="entry name" value="Acetyltransf_3"/>
    <property type="match status" value="1"/>
</dbReference>
<evidence type="ECO:0000259" key="1">
    <source>
        <dbReference type="PROSITE" id="PS51186"/>
    </source>
</evidence>
<dbReference type="AlphaFoldDB" id="A0A1A8T0S2"/>
<dbReference type="SUPFAM" id="SSF55729">
    <property type="entry name" value="Acyl-CoA N-acyltransferases (Nat)"/>
    <property type="match status" value="1"/>
</dbReference>
<evidence type="ECO:0000313" key="3">
    <source>
        <dbReference type="Proteomes" id="UP000092627"/>
    </source>
</evidence>
<sequence>MAVIFKRYQIEFRAIEQGDIEQLRQWRNRDDIRLMMVDQSEISPAQQQTWFERLGTHKNRHHFALWFRDQLIGYANASLDESESASTGLYIGHEKYRGSMLALCVGVGLSEWCFEQLPITSISAQVAPHNQAALRFNESLGYRVLEQNDSWVFLSKTQQEFEQARERLLPLLSRFL</sequence>
<dbReference type="InterPro" id="IPR000182">
    <property type="entry name" value="GNAT_dom"/>
</dbReference>
<dbReference type="InterPro" id="IPR016181">
    <property type="entry name" value="Acyl_CoA_acyltransferase"/>
</dbReference>
<organism evidence="2 3">
    <name type="scientific">Marinomonas aquimarina</name>
    <dbReference type="NCBI Taxonomy" id="295068"/>
    <lineage>
        <taxon>Bacteria</taxon>
        <taxon>Pseudomonadati</taxon>
        <taxon>Pseudomonadota</taxon>
        <taxon>Gammaproteobacteria</taxon>
        <taxon>Oceanospirillales</taxon>
        <taxon>Oceanospirillaceae</taxon>
        <taxon>Marinomonas</taxon>
    </lineage>
</organism>
<dbReference type="PANTHER" id="PTHR43415">
    <property type="entry name" value="SPERMIDINE N(1)-ACETYLTRANSFERASE"/>
    <property type="match status" value="1"/>
</dbReference>
<dbReference type="PANTHER" id="PTHR43415:SF3">
    <property type="entry name" value="GNAT-FAMILY ACETYLTRANSFERASE"/>
    <property type="match status" value="1"/>
</dbReference>
<evidence type="ECO:0000313" key="2">
    <source>
        <dbReference type="EMBL" id="SBS25486.1"/>
    </source>
</evidence>